<sequence>MEYKIVSDSSCDLNEGLKKQMDVGLVPLKIDIDEETFVDDENLNVDELLENMKNSKNHVKTSSPSPGDFLKEYEEGENVFVVTISSQLSGTYNSAILAKNIIADSAEKFIHVFDSKSASIGETLISMKIFELIQEKYDNLDIVNKIEQYINEMKTFFILDNLDNLIKGGRLTKIAGHIASFLSIKPIMGSDEKGTIRLVDKVRGTKKAFRRLVDIIGEEGKDIEDKVLGISHCNNEERANKLKDEISKRYNFKDIIVVEMAGLSSVYANDGGIVIAF</sequence>
<dbReference type="InterPro" id="IPR050270">
    <property type="entry name" value="DegV_domain_contain"/>
</dbReference>
<dbReference type="InterPro" id="IPR003797">
    <property type="entry name" value="DegV"/>
</dbReference>
<keyword evidence="1" id="KW-0446">Lipid-binding</keyword>
<dbReference type="PANTHER" id="PTHR33434:SF2">
    <property type="entry name" value="FATTY ACID-BINDING PROTEIN TM_1468"/>
    <property type="match status" value="1"/>
</dbReference>
<accession>A0A844FGM1</accession>
<dbReference type="EMBL" id="VULR01000005">
    <property type="protein sequence ID" value="MSS43108.1"/>
    <property type="molecule type" value="Genomic_DNA"/>
</dbReference>
<dbReference type="Gene3D" id="3.40.50.10440">
    <property type="entry name" value="Dihydroxyacetone kinase, domain 1"/>
    <property type="match status" value="1"/>
</dbReference>
<dbReference type="Pfam" id="PF02645">
    <property type="entry name" value="DegV"/>
    <property type="match status" value="1"/>
</dbReference>
<gene>
    <name evidence="2" type="ORF">FYJ27_05085</name>
</gene>
<dbReference type="Proteomes" id="UP000462760">
    <property type="component" value="Unassembled WGS sequence"/>
</dbReference>
<dbReference type="InterPro" id="IPR043168">
    <property type="entry name" value="DegV_C"/>
</dbReference>
<evidence type="ECO:0000313" key="3">
    <source>
        <dbReference type="Proteomes" id="UP000462760"/>
    </source>
</evidence>
<evidence type="ECO:0000313" key="2">
    <source>
        <dbReference type="EMBL" id="MSS43108.1"/>
    </source>
</evidence>
<reference evidence="2 3" key="1">
    <citation type="submission" date="2019-08" db="EMBL/GenBank/DDBJ databases">
        <title>In-depth cultivation of the pig gut microbiome towards novel bacterial diversity and tailored functional studies.</title>
        <authorList>
            <person name="Wylensek D."/>
            <person name="Hitch T.C.A."/>
            <person name="Clavel T."/>
        </authorList>
    </citation>
    <scope>NUCLEOTIDE SEQUENCE [LARGE SCALE GENOMIC DNA]</scope>
    <source>
        <strain evidence="2 3">Med78-601-WT-4W-RMD-3</strain>
    </source>
</reference>
<dbReference type="SUPFAM" id="SSF82549">
    <property type="entry name" value="DAK1/DegV-like"/>
    <property type="match status" value="1"/>
</dbReference>
<proteinExistence type="predicted"/>
<dbReference type="AlphaFoldDB" id="A0A844FGM1"/>
<dbReference type="OrthoDB" id="2138472at2"/>
<comment type="caution">
    <text evidence="2">The sequence shown here is derived from an EMBL/GenBank/DDBJ whole genome shotgun (WGS) entry which is preliminary data.</text>
</comment>
<dbReference type="GO" id="GO:0008289">
    <property type="term" value="F:lipid binding"/>
    <property type="evidence" value="ECO:0007669"/>
    <property type="project" value="UniProtKB-KW"/>
</dbReference>
<organism evidence="2 3">
    <name type="scientific">Anaerosalibacter bizertensis</name>
    <dbReference type="NCBI Taxonomy" id="932217"/>
    <lineage>
        <taxon>Bacteria</taxon>
        <taxon>Bacillati</taxon>
        <taxon>Bacillota</taxon>
        <taxon>Tissierellia</taxon>
        <taxon>Tissierellales</taxon>
        <taxon>Sporanaerobacteraceae</taxon>
        <taxon>Anaerosalibacter</taxon>
    </lineage>
</organism>
<dbReference type="RefSeq" id="WP_154483783.1">
    <property type="nucleotide sequence ID" value="NZ_VULR01000005.1"/>
</dbReference>
<dbReference type="Gene3D" id="3.30.1180.10">
    <property type="match status" value="1"/>
</dbReference>
<name>A0A844FGM1_9FIRM</name>
<dbReference type="PROSITE" id="PS51482">
    <property type="entry name" value="DEGV"/>
    <property type="match status" value="1"/>
</dbReference>
<dbReference type="PANTHER" id="PTHR33434">
    <property type="entry name" value="DEGV DOMAIN-CONTAINING PROTEIN DR_1986-RELATED"/>
    <property type="match status" value="1"/>
</dbReference>
<protein>
    <submittedName>
        <fullName evidence="2">DegV family protein</fullName>
    </submittedName>
</protein>
<dbReference type="NCBIfam" id="TIGR00762">
    <property type="entry name" value="DegV"/>
    <property type="match status" value="1"/>
</dbReference>
<evidence type="ECO:0000256" key="1">
    <source>
        <dbReference type="ARBA" id="ARBA00023121"/>
    </source>
</evidence>
<dbReference type="Gene3D" id="2.20.28.50">
    <property type="entry name" value="degv family protein"/>
    <property type="match status" value="1"/>
</dbReference>